<comment type="caution">
    <text evidence="1">The sequence shown here is derived from an EMBL/GenBank/DDBJ whole genome shotgun (WGS) entry which is preliminary data.</text>
</comment>
<reference evidence="1 2" key="1">
    <citation type="submission" date="2017-09" db="EMBL/GenBank/DDBJ databases">
        <title>Depth-based differentiation of microbial function through sediment-hosted aquifers and enrichment of novel symbionts in the deep terrestrial subsurface.</title>
        <authorList>
            <person name="Probst A.J."/>
            <person name="Ladd B."/>
            <person name="Jarett J.K."/>
            <person name="Geller-Mcgrath D.E."/>
            <person name="Sieber C.M."/>
            <person name="Emerson J.B."/>
            <person name="Anantharaman K."/>
            <person name="Thomas B.C."/>
            <person name="Malmstrom R."/>
            <person name="Stieglmeier M."/>
            <person name="Klingl A."/>
            <person name="Woyke T."/>
            <person name="Ryan C.M."/>
            <person name="Banfield J.F."/>
        </authorList>
    </citation>
    <scope>NUCLEOTIDE SEQUENCE [LARGE SCALE GENOMIC DNA]</scope>
    <source>
        <strain evidence="1">CG23_combo_of_CG06-09_8_20_14_all_49_15</strain>
    </source>
</reference>
<dbReference type="EMBL" id="PCSD01000002">
    <property type="protein sequence ID" value="PIP34222.1"/>
    <property type="molecule type" value="Genomic_DNA"/>
</dbReference>
<evidence type="ECO:0000313" key="2">
    <source>
        <dbReference type="Proteomes" id="UP000230729"/>
    </source>
</evidence>
<organism evidence="1 2">
    <name type="scientific">Candidatus Falkowbacteria bacterium CG23_combo_of_CG06-09_8_20_14_all_49_15</name>
    <dbReference type="NCBI Taxonomy" id="1974572"/>
    <lineage>
        <taxon>Bacteria</taxon>
        <taxon>Candidatus Falkowiibacteriota</taxon>
    </lineage>
</organism>
<evidence type="ECO:0000313" key="1">
    <source>
        <dbReference type="EMBL" id="PIP34222.1"/>
    </source>
</evidence>
<sequence>MSANQGLTGIKDILAKKSGSKPPTHIWQEFALRVISELRIPAFKRNAVFLVCKTNSRHFLEQCLNDTKELCQQGEAWKYFFKLAAKKNQTWPKSKLTHK</sequence>
<dbReference type="AlphaFoldDB" id="A0A2G9ZM38"/>
<name>A0A2G9ZM38_9BACT</name>
<gene>
    <name evidence="1" type="ORF">COX22_00195</name>
</gene>
<protein>
    <submittedName>
        <fullName evidence="1">Uncharacterized protein</fullName>
    </submittedName>
</protein>
<proteinExistence type="predicted"/>
<dbReference type="Proteomes" id="UP000230729">
    <property type="component" value="Unassembled WGS sequence"/>
</dbReference>
<accession>A0A2G9ZM38</accession>